<dbReference type="GO" id="GO:0005975">
    <property type="term" value="P:carbohydrate metabolic process"/>
    <property type="evidence" value="ECO:0007669"/>
    <property type="project" value="InterPro"/>
</dbReference>
<comment type="subcellular location">
    <subcellularLocation>
        <location evidence="1 7">Cytoplasm</location>
    </subcellularLocation>
</comment>
<evidence type="ECO:0000256" key="4">
    <source>
        <dbReference type="ARBA" id="ARBA00022801"/>
    </source>
</evidence>
<evidence type="ECO:0000256" key="6">
    <source>
        <dbReference type="ARBA" id="ARBA00031828"/>
    </source>
</evidence>
<dbReference type="InterPro" id="IPR004446">
    <property type="entry name" value="Heptose_bisP_phosphatase"/>
</dbReference>
<keyword evidence="2 7" id="KW-0963">Cytoplasm</keyword>
<dbReference type="NCBIfam" id="TIGR01662">
    <property type="entry name" value="HAD-SF-IIIA"/>
    <property type="match status" value="1"/>
</dbReference>
<gene>
    <name evidence="11" type="ORF">CR155_07210</name>
</gene>
<evidence type="ECO:0000313" key="12">
    <source>
        <dbReference type="Proteomes" id="UP000234328"/>
    </source>
</evidence>
<dbReference type="Pfam" id="PF13242">
    <property type="entry name" value="Hydrolase_like"/>
    <property type="match status" value="1"/>
</dbReference>
<feature type="site" description="Contributes to substrate recognition" evidence="9">
    <location>
        <position position="110"/>
    </location>
</feature>
<proteinExistence type="inferred from homology"/>
<dbReference type="Proteomes" id="UP000234328">
    <property type="component" value="Unassembled WGS sequence"/>
</dbReference>
<dbReference type="PANTHER" id="PTHR42891">
    <property type="entry name" value="D-GLYCERO-BETA-D-MANNO-HEPTOSE-1,7-BISPHOSPHATE 7-PHOSPHATASE"/>
    <property type="match status" value="1"/>
</dbReference>
<evidence type="ECO:0000256" key="5">
    <source>
        <dbReference type="ARBA" id="ARBA00023277"/>
    </source>
</evidence>
<name>A0A2N4UHQ5_9BURK</name>
<feature type="binding site" evidence="10">
    <location>
        <position position="106"/>
    </location>
    <ligand>
        <name>Zn(2+)</name>
        <dbReference type="ChEBI" id="CHEBI:29105"/>
    </ligand>
</feature>
<evidence type="ECO:0000256" key="1">
    <source>
        <dbReference type="ARBA" id="ARBA00004496"/>
    </source>
</evidence>
<dbReference type="InterPro" id="IPR006543">
    <property type="entry name" value="Histidinol-phos"/>
</dbReference>
<feature type="binding site" evidence="10">
    <location>
        <position position="93"/>
    </location>
    <ligand>
        <name>Zn(2+)</name>
        <dbReference type="ChEBI" id="CHEBI:29105"/>
    </ligand>
</feature>
<dbReference type="GO" id="GO:0016791">
    <property type="term" value="F:phosphatase activity"/>
    <property type="evidence" value="ECO:0007669"/>
    <property type="project" value="InterPro"/>
</dbReference>
<evidence type="ECO:0000256" key="2">
    <source>
        <dbReference type="ARBA" id="ARBA00022490"/>
    </source>
</evidence>
<dbReference type="GO" id="GO:0046872">
    <property type="term" value="F:metal ion binding"/>
    <property type="evidence" value="ECO:0007669"/>
    <property type="project" value="UniProtKB-KW"/>
</dbReference>
<evidence type="ECO:0000256" key="8">
    <source>
        <dbReference type="PIRSR" id="PIRSR004682-1"/>
    </source>
</evidence>
<dbReference type="InterPro" id="IPR006549">
    <property type="entry name" value="HAD-SF_hydro_IIIA"/>
</dbReference>
<evidence type="ECO:0000256" key="10">
    <source>
        <dbReference type="PIRSR" id="PIRSR004682-4"/>
    </source>
</evidence>
<protein>
    <recommendedName>
        <fullName evidence="6 7">D,D-heptose 1,7-bisphosphate phosphatase</fullName>
        <ecNumber evidence="7">3.1.3.-</ecNumber>
    </recommendedName>
</protein>
<feature type="binding site" evidence="10">
    <location>
        <position position="108"/>
    </location>
    <ligand>
        <name>Zn(2+)</name>
        <dbReference type="ChEBI" id="CHEBI:29105"/>
    </ligand>
</feature>
<keyword evidence="5 7" id="KW-0119">Carbohydrate metabolism</keyword>
<feature type="active site" description="Proton donor" evidence="8">
    <location>
        <position position="12"/>
    </location>
</feature>
<evidence type="ECO:0000256" key="7">
    <source>
        <dbReference type="PIRNR" id="PIRNR004682"/>
    </source>
</evidence>
<keyword evidence="4 7" id="KW-0378">Hydrolase</keyword>
<keyword evidence="10" id="KW-0862">Zinc</keyword>
<organism evidence="11 12">
    <name type="scientific">Pollutimonas nitritireducens</name>
    <dbReference type="NCBI Taxonomy" id="2045209"/>
    <lineage>
        <taxon>Bacteria</taxon>
        <taxon>Pseudomonadati</taxon>
        <taxon>Pseudomonadota</taxon>
        <taxon>Betaproteobacteria</taxon>
        <taxon>Burkholderiales</taxon>
        <taxon>Alcaligenaceae</taxon>
        <taxon>Pollutimonas</taxon>
    </lineage>
</organism>
<comment type="similarity">
    <text evidence="7">Belongs to the gmhB family.</text>
</comment>
<feature type="binding site" evidence="10">
    <location>
        <position position="10"/>
    </location>
    <ligand>
        <name>Mg(2+)</name>
        <dbReference type="ChEBI" id="CHEBI:18420"/>
    </ligand>
</feature>
<dbReference type="EC" id="3.1.3.-" evidence="7"/>
<keyword evidence="3 10" id="KW-0479">Metal-binding</keyword>
<feature type="binding site" evidence="10">
    <location>
        <position position="91"/>
    </location>
    <ligand>
        <name>Zn(2+)</name>
        <dbReference type="ChEBI" id="CHEBI:29105"/>
    </ligand>
</feature>
<reference evidence="11 12" key="1">
    <citation type="submission" date="2017-10" db="EMBL/GenBank/DDBJ databases">
        <title>Two draft genome sequences of Pusillimonas sp. strains isolated from a nitrate- and radionuclide-contaminated groundwater in Russia.</title>
        <authorList>
            <person name="Grouzdev D.S."/>
            <person name="Tourova T.P."/>
            <person name="Goeva M.A."/>
            <person name="Babich T.L."/>
            <person name="Sokolova D.S."/>
            <person name="Abdullin R."/>
            <person name="Poltaraus A.B."/>
            <person name="Toshchakov S.V."/>
            <person name="Nazina T.N."/>
        </authorList>
    </citation>
    <scope>NUCLEOTIDE SEQUENCE [LARGE SCALE GENOMIC DNA]</scope>
    <source>
        <strain evidence="11 12">JR1/69-2-13</strain>
    </source>
</reference>
<dbReference type="PANTHER" id="PTHR42891:SF1">
    <property type="entry name" value="D-GLYCERO-BETA-D-MANNO-HEPTOSE-1,7-BISPHOSPHATE 7-PHOSPHATASE"/>
    <property type="match status" value="1"/>
</dbReference>
<dbReference type="EMBL" id="PDNV01000004">
    <property type="protein sequence ID" value="PLC54552.1"/>
    <property type="molecule type" value="Genomic_DNA"/>
</dbReference>
<dbReference type="InterPro" id="IPR036412">
    <property type="entry name" value="HAD-like_sf"/>
</dbReference>
<feature type="site" description="Stabilizes the phosphoryl group" evidence="9">
    <location>
        <position position="52"/>
    </location>
</feature>
<dbReference type="OrthoDB" id="9781367at2"/>
<keyword evidence="10" id="KW-0460">Magnesium</keyword>
<dbReference type="SUPFAM" id="SSF56784">
    <property type="entry name" value="HAD-like"/>
    <property type="match status" value="1"/>
</dbReference>
<feature type="binding site" evidence="10">
    <location>
        <position position="12"/>
    </location>
    <ligand>
        <name>Mg(2+)</name>
        <dbReference type="ChEBI" id="CHEBI:18420"/>
    </ligand>
</feature>
<dbReference type="Gene3D" id="3.40.50.1000">
    <property type="entry name" value="HAD superfamily/HAD-like"/>
    <property type="match status" value="1"/>
</dbReference>
<comment type="cofactor">
    <cofactor evidence="10">
        <name>Zn(2+)</name>
        <dbReference type="ChEBI" id="CHEBI:29105"/>
    </cofactor>
</comment>
<evidence type="ECO:0000256" key="3">
    <source>
        <dbReference type="ARBA" id="ARBA00022723"/>
    </source>
</evidence>
<evidence type="ECO:0000256" key="9">
    <source>
        <dbReference type="PIRSR" id="PIRSR004682-3"/>
    </source>
</evidence>
<keyword evidence="12" id="KW-1185">Reference proteome</keyword>
<evidence type="ECO:0000313" key="11">
    <source>
        <dbReference type="EMBL" id="PLC54552.1"/>
    </source>
</evidence>
<dbReference type="PIRSF" id="PIRSF004682">
    <property type="entry name" value="GmhB"/>
    <property type="match status" value="1"/>
</dbReference>
<feature type="active site" description="Nucleophile" evidence="8">
    <location>
        <position position="10"/>
    </location>
</feature>
<accession>A0A2N4UHQ5</accession>
<feature type="binding site" evidence="10">
    <location>
        <position position="135"/>
    </location>
    <ligand>
        <name>Mg(2+)</name>
        <dbReference type="ChEBI" id="CHEBI:18420"/>
    </ligand>
</feature>
<feature type="site" description="Contributes to substrate recognition" evidence="9">
    <location>
        <position position="109"/>
    </location>
</feature>
<comment type="caution">
    <text evidence="11">The sequence shown here is derived from an EMBL/GenBank/DDBJ whole genome shotgun (WGS) entry which is preliminary data.</text>
</comment>
<comment type="cofactor">
    <cofactor evidence="10">
        <name>Mg(2+)</name>
        <dbReference type="ChEBI" id="CHEBI:18420"/>
    </cofactor>
</comment>
<dbReference type="AlphaFoldDB" id="A0A2N4UHQ5"/>
<sequence length="208" mass="22549">MAMTAAIFLDKDGTLLEDVPYNVDPGKMTFAPGARSGLGRLGKLGLPIFVITNQPGIALGCFTTDDLAPMVAQLGDMFAQAGAMLSGFYYCPHHLLGTVAVHARICDCRKPAPGLLFRAATEHAINLHSSWFIGDILDDVEAGRAAGCKTVLIDNGNETKWEINDRRQPDHMAPDLDEASDWIFHWYAVQSVFAPDRTIRGAKHGNPA</sequence>
<dbReference type="InterPro" id="IPR023214">
    <property type="entry name" value="HAD_sf"/>
</dbReference>
<dbReference type="NCBIfam" id="TIGR01656">
    <property type="entry name" value="Histidinol-ppas"/>
    <property type="match status" value="1"/>
</dbReference>
<dbReference type="GO" id="GO:0005737">
    <property type="term" value="C:cytoplasm"/>
    <property type="evidence" value="ECO:0007669"/>
    <property type="project" value="UniProtKB-SubCell"/>
</dbReference>